<reference evidence="1" key="1">
    <citation type="journal article" date="2019" name="MBio">
        <title>Virus Genomes from Deep Sea Sediments Expand the Ocean Megavirome and Support Independent Origins of Viral Gigantism.</title>
        <authorList>
            <person name="Backstrom D."/>
            <person name="Yutin N."/>
            <person name="Jorgensen S.L."/>
            <person name="Dharamshi J."/>
            <person name="Homa F."/>
            <person name="Zaremba-Niedwiedzka K."/>
            <person name="Spang A."/>
            <person name="Wolf Y.I."/>
            <person name="Koonin E.V."/>
            <person name="Ettema T.J."/>
        </authorList>
    </citation>
    <scope>NUCLEOTIDE SEQUENCE</scope>
</reference>
<organism evidence="1">
    <name type="scientific">Marseillevirus LCMAC102</name>
    <dbReference type="NCBI Taxonomy" id="2506603"/>
    <lineage>
        <taxon>Viruses</taxon>
        <taxon>Varidnaviria</taxon>
        <taxon>Bamfordvirae</taxon>
        <taxon>Nucleocytoviricota</taxon>
        <taxon>Megaviricetes</taxon>
        <taxon>Pimascovirales</taxon>
        <taxon>Pimascovirales incertae sedis</taxon>
        <taxon>Marseilleviridae</taxon>
    </lineage>
</organism>
<dbReference type="EMBL" id="MK500334">
    <property type="protein sequence ID" value="QBK86308.1"/>
    <property type="molecule type" value="Genomic_DNA"/>
</dbReference>
<name>A0A481YSV5_9VIRU</name>
<sequence length="268" mass="31978">MNVEPMDFWFNKTVADIGLPNMIAIFPEIDELRQLQANTTKDLKQLKRISKLLFELQRLCCRGAVQLPNIYPRIFSQEIEDVNNKIKKLSKTNFYDQLIMNKEEEFNGYKLYDMITPVIHEYKFKKWLSAWNDTTNITKENFLKIYDKTADNDWGKMDEHGIDYGGYWRYPQDSYEYKNAYDLSRKKNGECLWNLPYPKKFVLKTIDAGPIENVRYSNFLCEWMKRKIKQMNPNTLKSILIRHIENNGIDFENANIPIDLKEEMSKLH</sequence>
<proteinExistence type="predicted"/>
<gene>
    <name evidence="1" type="ORF">LCMAC102_01030</name>
</gene>
<evidence type="ECO:0000313" key="1">
    <source>
        <dbReference type="EMBL" id="QBK86308.1"/>
    </source>
</evidence>
<protein>
    <submittedName>
        <fullName evidence="1">Uncharacterized protein</fullName>
    </submittedName>
</protein>
<accession>A0A481YSV5</accession>